<evidence type="ECO:0000313" key="4">
    <source>
        <dbReference type="Proteomes" id="UP000297604"/>
    </source>
</evidence>
<gene>
    <name evidence="3" type="ORF">E3O46_12000</name>
</gene>
<organism evidence="3 4">
    <name type="scientific">Cryobacterium glucosi</name>
    <dbReference type="NCBI Taxonomy" id="1259175"/>
    <lineage>
        <taxon>Bacteria</taxon>
        <taxon>Bacillati</taxon>
        <taxon>Actinomycetota</taxon>
        <taxon>Actinomycetes</taxon>
        <taxon>Micrococcales</taxon>
        <taxon>Microbacteriaceae</taxon>
        <taxon>Cryobacterium</taxon>
    </lineage>
</organism>
<dbReference type="RefSeq" id="WP_134561767.1">
    <property type="nucleotide sequence ID" value="NZ_SOFS01000024.1"/>
</dbReference>
<dbReference type="SUPFAM" id="SSF53187">
    <property type="entry name" value="Zn-dependent exopeptidases"/>
    <property type="match status" value="1"/>
</dbReference>
<proteinExistence type="predicted"/>
<feature type="compositionally biased region" description="Low complexity" evidence="1">
    <location>
        <begin position="23"/>
        <end position="32"/>
    </location>
</feature>
<dbReference type="Proteomes" id="UP000297604">
    <property type="component" value="Unassembled WGS sequence"/>
</dbReference>
<sequence length="459" mass="47698">MDLSSHRRVRKRLSPGAAISDQTPAAPAHASPAPAPATAPPAAPGTGETPAAVEDLLPGLGALYEDLHRNPELSFAEHRTAALLAGRLRSLGYAVTEGVGRTGVVGILRNGAGPTVLLRADIDALPVAEATGLRYASTITQVGVDGVESPVMHACGHDMHATWLIGAAAILAGQRADWSGTLQLVFQPAEELGAGAAAMIDDGFFDRFGTPDITLGQHVTPWPAGELLYRAGSVMTAADSIRIVLHGTGSHGSTPEQSVDPVVLAASVVLHLQTIVSREIAAADFGVLTIGTLHAGTKQNIIPDSAELGISMRTYEPLVRERMLAAITRIVTGECEAAGSPRPPEIEVTFSVQALVNEPAVTAEFAALFTERFGAGRVGVGPQAAPSEDFGLWGTRAGCPSFFWFTGGGDPAAFRAAIAAGRMQDVHFNHSPFYAPVQDPTIQTGVEAIVAAARHALAR</sequence>
<dbReference type="PIRSF" id="PIRSF005962">
    <property type="entry name" value="Pept_M20D_amidohydro"/>
    <property type="match status" value="1"/>
</dbReference>
<dbReference type="Pfam" id="PF07687">
    <property type="entry name" value="M20_dimer"/>
    <property type="match status" value="1"/>
</dbReference>
<evidence type="ECO:0000256" key="1">
    <source>
        <dbReference type="SAM" id="MobiDB-lite"/>
    </source>
</evidence>
<dbReference type="Pfam" id="PF01546">
    <property type="entry name" value="Peptidase_M20"/>
    <property type="match status" value="1"/>
</dbReference>
<dbReference type="Gene3D" id="3.40.630.10">
    <property type="entry name" value="Zn peptidases"/>
    <property type="match status" value="1"/>
</dbReference>
<name>A0ABY2IKW7_9MICO</name>
<dbReference type="PANTHER" id="PTHR11014:SF63">
    <property type="entry name" value="METALLOPEPTIDASE, PUTATIVE (AFU_ORTHOLOGUE AFUA_6G09600)-RELATED"/>
    <property type="match status" value="1"/>
</dbReference>
<comment type="caution">
    <text evidence="3">The sequence shown here is derived from an EMBL/GenBank/DDBJ whole genome shotgun (WGS) entry which is preliminary data.</text>
</comment>
<protein>
    <submittedName>
        <fullName evidence="3">Amidohydrolase</fullName>
    </submittedName>
</protein>
<dbReference type="InterPro" id="IPR011650">
    <property type="entry name" value="Peptidase_M20_dimer"/>
</dbReference>
<evidence type="ECO:0000313" key="3">
    <source>
        <dbReference type="EMBL" id="TFC19478.1"/>
    </source>
</evidence>
<accession>A0ABY2IKW7</accession>
<dbReference type="InterPro" id="IPR036264">
    <property type="entry name" value="Bact_exopeptidase_dim_dom"/>
</dbReference>
<feature type="domain" description="Peptidase M20 dimerisation" evidence="2">
    <location>
        <begin position="240"/>
        <end position="334"/>
    </location>
</feature>
<reference evidence="3 4" key="1">
    <citation type="submission" date="2019-03" db="EMBL/GenBank/DDBJ databases">
        <title>Genomics of glacier-inhabiting Cryobacterium strains.</title>
        <authorList>
            <person name="Liu Q."/>
            <person name="Xin Y.-H."/>
        </authorList>
    </citation>
    <scope>NUCLEOTIDE SEQUENCE [LARGE SCALE GENOMIC DNA]</scope>
    <source>
        <strain evidence="3 4">MDB1-5</strain>
    </source>
</reference>
<dbReference type="Gene3D" id="3.30.70.360">
    <property type="match status" value="1"/>
</dbReference>
<evidence type="ECO:0000259" key="2">
    <source>
        <dbReference type="Pfam" id="PF07687"/>
    </source>
</evidence>
<feature type="compositionally biased region" description="Pro residues" evidence="1">
    <location>
        <begin position="33"/>
        <end position="43"/>
    </location>
</feature>
<feature type="region of interest" description="Disordered" evidence="1">
    <location>
        <begin position="1"/>
        <end position="51"/>
    </location>
</feature>
<dbReference type="SUPFAM" id="SSF55031">
    <property type="entry name" value="Bacterial exopeptidase dimerisation domain"/>
    <property type="match status" value="1"/>
</dbReference>
<dbReference type="EMBL" id="SOFS01000024">
    <property type="protein sequence ID" value="TFC19478.1"/>
    <property type="molecule type" value="Genomic_DNA"/>
</dbReference>
<dbReference type="InterPro" id="IPR002933">
    <property type="entry name" value="Peptidase_M20"/>
</dbReference>
<keyword evidence="4" id="KW-1185">Reference proteome</keyword>
<dbReference type="PANTHER" id="PTHR11014">
    <property type="entry name" value="PEPTIDASE M20 FAMILY MEMBER"/>
    <property type="match status" value="1"/>
</dbReference>
<feature type="compositionally biased region" description="Basic residues" evidence="1">
    <location>
        <begin position="1"/>
        <end position="13"/>
    </location>
</feature>
<dbReference type="InterPro" id="IPR017439">
    <property type="entry name" value="Amidohydrolase"/>
</dbReference>
<dbReference type="NCBIfam" id="TIGR01891">
    <property type="entry name" value="amidohydrolases"/>
    <property type="match status" value="1"/>
</dbReference>